<dbReference type="PhylomeDB" id="A0A091WD60"/>
<evidence type="ECO:0000313" key="3">
    <source>
        <dbReference type="Proteomes" id="UP000053605"/>
    </source>
</evidence>
<name>A0A091WD60_OPIHO</name>
<dbReference type="STRING" id="30419.A0A091WD60"/>
<dbReference type="EMBL" id="KK735295">
    <property type="protein sequence ID" value="KFR13632.1"/>
    <property type="molecule type" value="Genomic_DNA"/>
</dbReference>
<keyword evidence="3" id="KW-1185">Reference proteome</keyword>
<dbReference type="AlphaFoldDB" id="A0A091WD60"/>
<organism evidence="2 3">
    <name type="scientific">Opisthocomus hoazin</name>
    <name type="common">Hoatzin</name>
    <name type="synonym">Phasianus hoazin</name>
    <dbReference type="NCBI Taxonomy" id="30419"/>
    <lineage>
        <taxon>Eukaryota</taxon>
        <taxon>Metazoa</taxon>
        <taxon>Chordata</taxon>
        <taxon>Craniata</taxon>
        <taxon>Vertebrata</taxon>
        <taxon>Euteleostomi</taxon>
        <taxon>Archelosauria</taxon>
        <taxon>Archosauria</taxon>
        <taxon>Dinosauria</taxon>
        <taxon>Saurischia</taxon>
        <taxon>Theropoda</taxon>
        <taxon>Coelurosauria</taxon>
        <taxon>Aves</taxon>
        <taxon>Neognathae</taxon>
        <taxon>Neoaves</taxon>
        <taxon>Opisthocomiformes</taxon>
        <taxon>Opisthocomidae</taxon>
        <taxon>Opisthocomus</taxon>
    </lineage>
</organism>
<dbReference type="GO" id="GO:0000902">
    <property type="term" value="P:cell morphogenesis"/>
    <property type="evidence" value="ECO:0007669"/>
    <property type="project" value="TreeGrafter"/>
</dbReference>
<dbReference type="PANTHER" id="PTHR13944:SF22">
    <property type="entry name" value="RHO GUANINE NUCLEOTIDE EXCHANGE FACTOR 28"/>
    <property type="match status" value="1"/>
</dbReference>
<accession>A0A091WD60</accession>
<dbReference type="GO" id="GO:0035023">
    <property type="term" value="P:regulation of Rho protein signal transduction"/>
    <property type="evidence" value="ECO:0007669"/>
    <property type="project" value="TreeGrafter"/>
</dbReference>
<dbReference type="Gene3D" id="1.25.40.20">
    <property type="entry name" value="Ankyrin repeat-containing domain"/>
    <property type="match status" value="1"/>
</dbReference>
<evidence type="ECO:0000313" key="2">
    <source>
        <dbReference type="EMBL" id="KFR13632.1"/>
    </source>
</evidence>
<dbReference type="PANTHER" id="PTHR13944">
    <property type="entry name" value="AGAP007712-PA"/>
    <property type="match status" value="1"/>
</dbReference>
<gene>
    <name evidence="2" type="ORF">N306_03266</name>
</gene>
<dbReference type="SUPFAM" id="SSF48403">
    <property type="entry name" value="Ankyrin repeat"/>
    <property type="match status" value="1"/>
</dbReference>
<feature type="region of interest" description="Disordered" evidence="1">
    <location>
        <begin position="466"/>
        <end position="495"/>
    </location>
</feature>
<sequence>GQVTVHAKFDKDIYLPEDAEFYFVYDGSLKRHITFAERVSDNALRSIVPGHGCQEAVSVSVLMYTRGYSPVVLGSCPVTYRENLSCKLSHFLVDHAECVTAASHKMLLDKFGLRIKDLQTLDNDLMMAVAHEELPSTWSILRTCSEGEPKHKETLLHLVMKLGLVKLSQFLAAQPGGSSALALPNENGATPLDLALQNGHSSLVEVFTNFQGSQSLDISRVEISEGAFVRFVHSSGALTLTFSHTAQHLLESDIKLFRKYFWDRPLLYQVGLKHFGTPSISQEVMDFVDTSHLSGKDSLAAYCYWYPVQRAVTCCCVNLEEEQRHSTLDVLRKLKAPPAFFAATRPSAMLSGSDEVYANCMVVDQAGGLKTSYLHGDGVSSETCLNPTNSIAMAKSSSSPSLEESDQYIYVPNEGNQGPVKNGENADLRHTVSPADLYGKDSYLPFKTHGFNKDRGQLFADMKKRSSSLDDLEVDGGSGGVSDRSHVQYPPLGSSDAMACSRDGLDLPASLQPKESTVSGLRSRSYSCSSPKGLLGRRRIPRDFAAGDLNEGQCSGFAAAQPHLL</sequence>
<evidence type="ECO:0000256" key="1">
    <source>
        <dbReference type="SAM" id="MobiDB-lite"/>
    </source>
</evidence>
<protein>
    <submittedName>
        <fullName evidence="2">Rho guanine nucleotide exchange factor 28</fullName>
    </submittedName>
</protein>
<dbReference type="Proteomes" id="UP000053605">
    <property type="component" value="Unassembled WGS sequence"/>
</dbReference>
<proteinExistence type="predicted"/>
<reference evidence="2 3" key="1">
    <citation type="submission" date="2014-04" db="EMBL/GenBank/DDBJ databases">
        <title>Genome evolution of avian class.</title>
        <authorList>
            <person name="Zhang G."/>
            <person name="Li C."/>
        </authorList>
    </citation>
    <scope>NUCLEOTIDE SEQUENCE [LARGE SCALE GENOMIC DNA]</scope>
    <source>
        <strain evidence="2">BGI_N306</strain>
    </source>
</reference>
<feature type="non-terminal residue" evidence="2">
    <location>
        <position position="1"/>
    </location>
</feature>
<dbReference type="InterPro" id="IPR051632">
    <property type="entry name" value="Rho_GEF"/>
</dbReference>
<feature type="non-terminal residue" evidence="2">
    <location>
        <position position="565"/>
    </location>
</feature>
<dbReference type="InterPro" id="IPR036770">
    <property type="entry name" value="Ankyrin_rpt-contain_sf"/>
</dbReference>